<evidence type="ECO:0000313" key="2">
    <source>
        <dbReference type="Proteomes" id="UP000242457"/>
    </source>
</evidence>
<evidence type="ECO:0000313" key="1">
    <source>
        <dbReference type="EMBL" id="PBC28543.1"/>
    </source>
</evidence>
<sequence length="821" mass="96403">MQHCKRCCNCTTLHDFQLPTKQNYSRLKPHDNQCTNQYKIENSDTGSISSQINDEENYKVIIPTKYLSDKEYDSKYSSRTSCNDQITKESYSKLKLHDNQYTNQYKSIENDNIISTTNDEESNYKVIIPTKYVTDKEYNSTHSSRSFYDNQVTIQNYSKSKSHNNRYTNQCKFIEDTDTTSGQIKNKDLNCKVIIPTKYLSDKEYNSRYSPHISYNNQIIKIKRNAGCQTSEKCKSYHVYKKPKKKVESSKKRSIACFSTSIPSSKDIKTIFETNRKNFNNGKSRTNLELLETQYIKEITKNKNKKIDKKSKKYDKENLIRKKKKSHISNDKENVFKFKNDKEINTREKELKNEKMLKNIESNIDSEIFFDCNSMPSLTDDNITKIFREYNDRNERLMLNENGDYVLQERLINDIKNNTNVPTITAYDVTNFSDNKNCTKNKEKIMLDNHDVIKLNEPSSEMNTSWRSQTYLIENKTSELMILGNVKKRLEEDYDDYFSLYEVDDDTHDLDNDLFLDAKNSNDILEIDKPCIEIKADYHASQDNLKTSKQSILTSIKKNQEIKEVTQQSIRTLICPCSICFLNSNLNNKQNSFYTALKERECSSSSSVEYCSASNIPLSKKSTQNNSFNTIFQTHSMDTTVLYDDDLKKSEIQNNCFLNDISYEDDNALHDTREFFDRTLLNSYMMCCCQRNSTPNFSKSKLVTESLDSGILTDFSRDQLRIISDEQFCEKSEKNNRGERKCYTKKVDLLPTFDFNTDSSYSDDSLNRRVDLVVKKFTENLILTERKARIKLRRMENSTKRKQMKKLWKNRRQIFKLSTIQ</sequence>
<proteinExistence type="predicted"/>
<keyword evidence="2" id="KW-1185">Reference proteome</keyword>
<reference evidence="1 2" key="1">
    <citation type="submission" date="2014-07" db="EMBL/GenBank/DDBJ databases">
        <title>Genomic and transcriptomic analysis on Apis cerana provide comprehensive insights into honey bee biology.</title>
        <authorList>
            <person name="Diao Q."/>
            <person name="Sun L."/>
            <person name="Zheng H."/>
            <person name="Zheng H."/>
            <person name="Xu S."/>
            <person name="Wang S."/>
            <person name="Zeng Z."/>
            <person name="Hu F."/>
            <person name="Su S."/>
            <person name="Wu J."/>
        </authorList>
    </citation>
    <scope>NUCLEOTIDE SEQUENCE [LARGE SCALE GENOMIC DNA]</scope>
    <source>
        <tissue evidence="1">Pupae without intestine</tissue>
    </source>
</reference>
<gene>
    <name evidence="1" type="ORF">APICC_10001</name>
</gene>
<organism evidence="1 2">
    <name type="scientific">Apis cerana cerana</name>
    <name type="common">Oriental honeybee</name>
    <dbReference type="NCBI Taxonomy" id="94128"/>
    <lineage>
        <taxon>Eukaryota</taxon>
        <taxon>Metazoa</taxon>
        <taxon>Ecdysozoa</taxon>
        <taxon>Arthropoda</taxon>
        <taxon>Hexapoda</taxon>
        <taxon>Insecta</taxon>
        <taxon>Pterygota</taxon>
        <taxon>Neoptera</taxon>
        <taxon>Endopterygota</taxon>
        <taxon>Hymenoptera</taxon>
        <taxon>Apocrita</taxon>
        <taxon>Aculeata</taxon>
        <taxon>Apoidea</taxon>
        <taxon>Anthophila</taxon>
        <taxon>Apidae</taxon>
        <taxon>Apis</taxon>
    </lineage>
</organism>
<accession>A0A2A3E9U3</accession>
<protein>
    <submittedName>
        <fullName evidence="1">Uncharacterized protein</fullName>
    </submittedName>
</protein>
<dbReference type="EMBL" id="KZ288311">
    <property type="protein sequence ID" value="PBC28543.1"/>
    <property type="molecule type" value="Genomic_DNA"/>
</dbReference>
<dbReference type="AlphaFoldDB" id="A0A2A3E9U3"/>
<dbReference type="OrthoDB" id="7617407at2759"/>
<name>A0A2A3E9U3_APICC</name>
<dbReference type="Proteomes" id="UP000242457">
    <property type="component" value="Unassembled WGS sequence"/>
</dbReference>